<dbReference type="EMBL" id="JAYKYQ010000017">
    <property type="protein sequence ID" value="MEB3514349.1"/>
    <property type="molecule type" value="Genomic_DNA"/>
</dbReference>
<comment type="caution">
    <text evidence="1">The sequence shown here is derived from an EMBL/GenBank/DDBJ whole genome shotgun (WGS) entry which is preliminary data.</text>
</comment>
<dbReference type="RefSeq" id="WP_195083060.1">
    <property type="nucleotide sequence ID" value="NZ_JAYESH010000019.1"/>
</dbReference>
<dbReference type="Pfam" id="PF18306">
    <property type="entry name" value="LDcluster4"/>
    <property type="match status" value="1"/>
</dbReference>
<dbReference type="PANTHER" id="PTHR43393">
    <property type="entry name" value="CYTOKININ RIBOSIDE 5'-MONOPHOSPHATE PHOSPHORIBOHYDROLASE"/>
    <property type="match status" value="1"/>
</dbReference>
<dbReference type="InterPro" id="IPR041164">
    <property type="entry name" value="LDcluster4"/>
</dbReference>
<accession>A0ABU6B3S9</accession>
<proteinExistence type="predicted"/>
<organism evidence="1 2">
    <name type="scientific">Nocardia implantans</name>
    <dbReference type="NCBI Taxonomy" id="3108168"/>
    <lineage>
        <taxon>Bacteria</taxon>
        <taxon>Bacillati</taxon>
        <taxon>Actinomycetota</taxon>
        <taxon>Actinomycetes</taxon>
        <taxon>Mycobacteriales</taxon>
        <taxon>Nocardiaceae</taxon>
        <taxon>Nocardia</taxon>
    </lineage>
</organism>
<gene>
    <name evidence="1" type="ORF">U3653_30365</name>
</gene>
<dbReference type="SUPFAM" id="SSF102405">
    <property type="entry name" value="MCP/YpsA-like"/>
    <property type="match status" value="1"/>
</dbReference>
<evidence type="ECO:0000313" key="2">
    <source>
        <dbReference type="Proteomes" id="UP001348098"/>
    </source>
</evidence>
<dbReference type="Proteomes" id="UP001348098">
    <property type="component" value="Unassembled WGS sequence"/>
</dbReference>
<dbReference type="PANTHER" id="PTHR43393:SF3">
    <property type="entry name" value="LYSINE DECARBOXYLASE-LIKE PROTEIN"/>
    <property type="match status" value="1"/>
</dbReference>
<name>A0ABU6B3S9_9NOCA</name>
<reference evidence="1 2" key="1">
    <citation type="submission" date="2023-12" db="EMBL/GenBank/DDBJ databases">
        <title>novel species in genus Nocarida.</title>
        <authorList>
            <person name="Li Z."/>
        </authorList>
    </citation>
    <scope>NUCLEOTIDE SEQUENCE [LARGE SCALE GENOMIC DNA]</scope>
    <source>
        <strain evidence="1 2">CDC186</strain>
    </source>
</reference>
<keyword evidence="2" id="KW-1185">Reference proteome</keyword>
<dbReference type="Gene3D" id="3.40.50.450">
    <property type="match status" value="1"/>
</dbReference>
<evidence type="ECO:0000313" key="1">
    <source>
        <dbReference type="EMBL" id="MEB3514349.1"/>
    </source>
</evidence>
<sequence length="164" mass="16350">MTPARQVAVCGPRECTPQEAEWARAVGGLLARAGVTVLCGGGSGVMAAVAAGAAEAGGLVIGVRPDTDRAAVCPGLSAVLFTNMGEARNAILIESADAVIVIGGSWGTLSEVALARRRGGIPVVALGGWQIRDAHGRPMAATVNTADPADAVRRALDGIGCEPA</sequence>
<protein>
    <submittedName>
        <fullName evidence="1">LOG family protein</fullName>
    </submittedName>
</protein>
<dbReference type="InterPro" id="IPR052341">
    <property type="entry name" value="LOG_family_nucleotidases"/>
</dbReference>